<reference evidence="2 3" key="1">
    <citation type="journal article" date="2019" name="Sci. Rep.">
        <title>Orb-weaving spider Araneus ventricosus genome elucidates the spidroin gene catalogue.</title>
        <authorList>
            <person name="Kono N."/>
            <person name="Nakamura H."/>
            <person name="Ohtoshi R."/>
            <person name="Moran D.A.P."/>
            <person name="Shinohara A."/>
            <person name="Yoshida Y."/>
            <person name="Fujiwara M."/>
            <person name="Mori M."/>
            <person name="Tomita M."/>
            <person name="Arakawa K."/>
        </authorList>
    </citation>
    <scope>NUCLEOTIDE SEQUENCE [LARGE SCALE GENOMIC DNA]</scope>
</reference>
<feature type="region of interest" description="Disordered" evidence="1">
    <location>
        <begin position="84"/>
        <end position="103"/>
    </location>
</feature>
<organism evidence="2 3">
    <name type="scientific">Araneus ventricosus</name>
    <name type="common">Orbweaver spider</name>
    <name type="synonym">Epeira ventricosa</name>
    <dbReference type="NCBI Taxonomy" id="182803"/>
    <lineage>
        <taxon>Eukaryota</taxon>
        <taxon>Metazoa</taxon>
        <taxon>Ecdysozoa</taxon>
        <taxon>Arthropoda</taxon>
        <taxon>Chelicerata</taxon>
        <taxon>Arachnida</taxon>
        <taxon>Araneae</taxon>
        <taxon>Araneomorphae</taxon>
        <taxon>Entelegynae</taxon>
        <taxon>Araneoidea</taxon>
        <taxon>Araneidae</taxon>
        <taxon>Araneus</taxon>
    </lineage>
</organism>
<evidence type="ECO:0000313" key="3">
    <source>
        <dbReference type="Proteomes" id="UP000499080"/>
    </source>
</evidence>
<name>A0A4Y2ETN6_ARAVE</name>
<dbReference type="EMBL" id="BGPR01000713">
    <property type="protein sequence ID" value="GBM32612.1"/>
    <property type="molecule type" value="Genomic_DNA"/>
</dbReference>
<protein>
    <submittedName>
        <fullName evidence="2">Uncharacterized protein</fullName>
    </submittedName>
</protein>
<proteinExistence type="predicted"/>
<evidence type="ECO:0000313" key="2">
    <source>
        <dbReference type="EMBL" id="GBM32612.1"/>
    </source>
</evidence>
<dbReference type="Proteomes" id="UP000499080">
    <property type="component" value="Unassembled WGS sequence"/>
</dbReference>
<keyword evidence="3" id="KW-1185">Reference proteome</keyword>
<gene>
    <name evidence="2" type="ORF">AVEN_8451_1</name>
</gene>
<dbReference type="AlphaFoldDB" id="A0A4Y2ETN6"/>
<evidence type="ECO:0000256" key="1">
    <source>
        <dbReference type="SAM" id="MobiDB-lite"/>
    </source>
</evidence>
<sequence length="103" mass="11691">MLQVRPRRQKLQLRHCVSLDSEVSAEPSLSLASESPLFNNKTCVGRMPFAYLYARDTQPVYRSASIAEMCNPNRCSVGKEEIHYHPSGDKINRRSGAIQKLQK</sequence>
<comment type="caution">
    <text evidence="2">The sequence shown here is derived from an EMBL/GenBank/DDBJ whole genome shotgun (WGS) entry which is preliminary data.</text>
</comment>
<accession>A0A4Y2ETN6</accession>